<comment type="caution">
    <text evidence="1">The sequence shown here is derived from an EMBL/GenBank/DDBJ whole genome shotgun (WGS) entry which is preliminary data.</text>
</comment>
<accession>K1TKX4</accession>
<dbReference type="EMBL" id="AJWY01005947">
    <property type="protein sequence ID" value="EKC68239.1"/>
    <property type="molecule type" value="Genomic_DNA"/>
</dbReference>
<organism evidence="1">
    <name type="scientific">human gut metagenome</name>
    <dbReference type="NCBI Taxonomy" id="408170"/>
    <lineage>
        <taxon>unclassified sequences</taxon>
        <taxon>metagenomes</taxon>
        <taxon>organismal metagenomes</taxon>
    </lineage>
</organism>
<proteinExistence type="predicted"/>
<sequence length="151" mass="17541">MRDERPEASDHFENLLQQANNDLVQDACKDGRLALAWNCSYIPEVLLDTDNCFGVRLRAPNCTNPDMATYYMTNRSCPYSKSILERAFEGGYNFISALIGQECCTTMNRMEQYFEYCELIPNDKFFCTLSFLFNVSTLELFFQHTNLFLIN</sequence>
<dbReference type="Gene3D" id="3.40.50.11890">
    <property type="match status" value="1"/>
</dbReference>
<dbReference type="Pfam" id="PF06050">
    <property type="entry name" value="HGD-D"/>
    <property type="match status" value="1"/>
</dbReference>
<protein>
    <submittedName>
        <fullName evidence="1">2-hydroxyglutaryl-CoA dehydratase D-component</fullName>
    </submittedName>
</protein>
<evidence type="ECO:0000313" key="1">
    <source>
        <dbReference type="EMBL" id="EKC68239.1"/>
    </source>
</evidence>
<gene>
    <name evidence="1" type="ORF">LEA_08896</name>
</gene>
<name>K1TKX4_9ZZZZ</name>
<dbReference type="InterPro" id="IPR010327">
    <property type="entry name" value="FldB/FldC_alpha/beta"/>
</dbReference>
<reference evidence="1" key="1">
    <citation type="journal article" date="2013" name="Environ. Microbiol.">
        <title>Microbiota from the distal guts of lean and obese adolescents exhibit partial functional redundancy besides clear differences in community structure.</title>
        <authorList>
            <person name="Ferrer M."/>
            <person name="Ruiz A."/>
            <person name="Lanza F."/>
            <person name="Haange S.B."/>
            <person name="Oberbach A."/>
            <person name="Till H."/>
            <person name="Bargiela R."/>
            <person name="Campoy C."/>
            <person name="Segura M.T."/>
            <person name="Richter M."/>
            <person name="von Bergen M."/>
            <person name="Seifert J."/>
            <person name="Suarez A."/>
        </authorList>
    </citation>
    <scope>NUCLEOTIDE SEQUENCE</scope>
</reference>
<dbReference type="AlphaFoldDB" id="K1TKX4"/>